<evidence type="ECO:0000256" key="3">
    <source>
        <dbReference type="SAM" id="MobiDB-lite"/>
    </source>
</evidence>
<feature type="region of interest" description="Disordered" evidence="3">
    <location>
        <begin position="141"/>
        <end position="257"/>
    </location>
</feature>
<dbReference type="GeneID" id="54555034"/>
<dbReference type="InterPro" id="IPR019331">
    <property type="entry name" value="FAM192A/Fyv6_N"/>
</dbReference>
<dbReference type="InterPro" id="IPR039845">
    <property type="entry name" value="FAM192A"/>
</dbReference>
<evidence type="ECO:0000256" key="1">
    <source>
        <dbReference type="ARBA" id="ARBA00004123"/>
    </source>
</evidence>
<dbReference type="Pfam" id="PF10187">
    <property type="entry name" value="FAM192A_Fyv6_N"/>
    <property type="match status" value="1"/>
</dbReference>
<reference evidence="5" key="1">
    <citation type="journal article" date="2020" name="Stud. Mycol.">
        <title>101 Dothideomycetes genomes: a test case for predicting lifestyles and emergence of pathogens.</title>
        <authorList>
            <person name="Haridas S."/>
            <person name="Albert R."/>
            <person name="Binder M."/>
            <person name="Bloem J."/>
            <person name="Labutti K."/>
            <person name="Salamov A."/>
            <person name="Andreopoulos B."/>
            <person name="Baker S."/>
            <person name="Barry K."/>
            <person name="Bills G."/>
            <person name="Bluhm B."/>
            <person name="Cannon C."/>
            <person name="Castanera R."/>
            <person name="Culley D."/>
            <person name="Daum C."/>
            <person name="Ezra D."/>
            <person name="Gonzalez J."/>
            <person name="Henrissat B."/>
            <person name="Kuo A."/>
            <person name="Liang C."/>
            <person name="Lipzen A."/>
            <person name="Lutzoni F."/>
            <person name="Magnuson J."/>
            <person name="Mondo S."/>
            <person name="Nolan M."/>
            <person name="Ohm R."/>
            <person name="Pangilinan J."/>
            <person name="Park H.-J."/>
            <person name="Ramirez L."/>
            <person name="Alfaro M."/>
            <person name="Sun H."/>
            <person name="Tritt A."/>
            <person name="Yoshinaga Y."/>
            <person name="Zwiers L.-H."/>
            <person name="Turgeon B."/>
            <person name="Goodwin S."/>
            <person name="Spatafora J."/>
            <person name="Crous P."/>
            <person name="Grigoriev I."/>
        </authorList>
    </citation>
    <scope>NUCLEOTIDE SEQUENCE</scope>
    <source>
        <strain evidence="5">CBS 379.55</strain>
    </source>
</reference>
<evidence type="ECO:0000313" key="6">
    <source>
        <dbReference type="Proteomes" id="UP000800097"/>
    </source>
</evidence>
<feature type="region of interest" description="Disordered" evidence="3">
    <location>
        <begin position="1"/>
        <end position="62"/>
    </location>
</feature>
<evidence type="ECO:0000256" key="2">
    <source>
        <dbReference type="ARBA" id="ARBA00023242"/>
    </source>
</evidence>
<keyword evidence="2" id="KW-0539">Nucleus</keyword>
<organism evidence="5 6">
    <name type="scientific">Westerdykella ornata</name>
    <dbReference type="NCBI Taxonomy" id="318751"/>
    <lineage>
        <taxon>Eukaryota</taxon>
        <taxon>Fungi</taxon>
        <taxon>Dikarya</taxon>
        <taxon>Ascomycota</taxon>
        <taxon>Pezizomycotina</taxon>
        <taxon>Dothideomycetes</taxon>
        <taxon>Pleosporomycetidae</taxon>
        <taxon>Pleosporales</taxon>
        <taxon>Sporormiaceae</taxon>
        <taxon>Westerdykella</taxon>
    </lineage>
</organism>
<dbReference type="PANTHER" id="PTHR13495">
    <property type="entry name" value="NEFA-INTERACTING NUCLEAR PROTEIN NIP30"/>
    <property type="match status" value="1"/>
</dbReference>
<keyword evidence="6" id="KW-1185">Reference proteome</keyword>
<evidence type="ECO:0000313" key="5">
    <source>
        <dbReference type="EMBL" id="KAF2276059.1"/>
    </source>
</evidence>
<dbReference type="OrthoDB" id="75807at2759"/>
<feature type="compositionally biased region" description="Low complexity" evidence="3">
    <location>
        <begin position="187"/>
        <end position="204"/>
    </location>
</feature>
<name>A0A6A6JMA7_WESOR</name>
<accession>A0A6A6JMA7</accession>
<sequence length="257" mass="27988">MSSGFVSAGRINDETKQEGSSSSSLSAKHDTANDEAWRKVQQELAEARARKEESVREGNEGKSLYEVLMANKAAKQEAFEESIRLKNQYRALDDDEAEFLSTILEEKRKQEDAVKRETAEELERFRRQREEGEKVVWVAPGKKRKRAGGELLKGVKVRRTSSATADADADAEVDALAKSNEAKNDSTATRTAANATTPTSPETPTQKESKTAPEGKQASPSAGDKVPDTSATKSKPKPQPTAPIGLSLGYADSDEDD</sequence>
<feature type="domain" description="FAM192A/Fyv6 N-terminal" evidence="4">
    <location>
        <begin position="27"/>
        <end position="126"/>
    </location>
</feature>
<evidence type="ECO:0000259" key="4">
    <source>
        <dbReference type="Pfam" id="PF10187"/>
    </source>
</evidence>
<dbReference type="AlphaFoldDB" id="A0A6A6JMA7"/>
<comment type="subcellular location">
    <subcellularLocation>
        <location evidence="1">Nucleus</location>
    </subcellularLocation>
</comment>
<dbReference type="Proteomes" id="UP000800097">
    <property type="component" value="Unassembled WGS sequence"/>
</dbReference>
<dbReference type="PANTHER" id="PTHR13495:SF0">
    <property type="entry name" value="PSME3-INTERACTING PROTEIN"/>
    <property type="match status" value="1"/>
</dbReference>
<dbReference type="RefSeq" id="XP_033653598.1">
    <property type="nucleotide sequence ID" value="XM_033801859.1"/>
</dbReference>
<proteinExistence type="predicted"/>
<gene>
    <name evidence="5" type="ORF">EI97DRAFT_47273</name>
</gene>
<feature type="compositionally biased region" description="Basic and acidic residues" evidence="3">
    <location>
        <begin position="27"/>
        <end position="60"/>
    </location>
</feature>
<protein>
    <recommendedName>
        <fullName evidence="4">FAM192A/Fyv6 N-terminal domain-containing protein</fullName>
    </recommendedName>
</protein>
<dbReference type="EMBL" id="ML986494">
    <property type="protein sequence ID" value="KAF2276059.1"/>
    <property type="molecule type" value="Genomic_DNA"/>
</dbReference>
<dbReference type="GO" id="GO:0005634">
    <property type="term" value="C:nucleus"/>
    <property type="evidence" value="ECO:0007669"/>
    <property type="project" value="UniProtKB-SubCell"/>
</dbReference>